<dbReference type="Pfam" id="PF06304">
    <property type="entry name" value="DUF1048"/>
    <property type="match status" value="1"/>
</dbReference>
<name>R7WUM5_9NOCA</name>
<evidence type="ECO:0000313" key="1">
    <source>
        <dbReference type="EMBL" id="EOM77824.1"/>
    </source>
</evidence>
<gene>
    <name evidence="1" type="ORF">Rrhod_0810</name>
</gene>
<dbReference type="InterPro" id="IPR008316">
    <property type="entry name" value="UCP029876"/>
</dbReference>
<dbReference type="Gene3D" id="1.10.1900.10">
    <property type="entry name" value="c-terminal domain of poly(a) binding protein"/>
    <property type="match status" value="1"/>
</dbReference>
<dbReference type="SUPFAM" id="SSF158560">
    <property type="entry name" value="BH3980-like"/>
    <property type="match status" value="1"/>
</dbReference>
<comment type="caution">
    <text evidence="1">The sequence shown here is derived from an EMBL/GenBank/DDBJ whole genome shotgun (WGS) entry which is preliminary data.</text>
</comment>
<evidence type="ECO:0008006" key="3">
    <source>
        <dbReference type="Google" id="ProtNLM"/>
    </source>
</evidence>
<dbReference type="PATRIC" id="fig|1273125.3.peg.783"/>
<dbReference type="EMBL" id="APMY01000024">
    <property type="protein sequence ID" value="EOM77824.1"/>
    <property type="molecule type" value="Genomic_DNA"/>
</dbReference>
<dbReference type="AlphaFoldDB" id="R7WUM5"/>
<proteinExistence type="predicted"/>
<sequence length="141" mass="16198">MTNTGPGRIAWMRRSISATWEYLAAMWNEKKLYKQHTARAKQLPEGHRAALEAVRRYVWLFPSNRGGALMPLLDDLLVLFEESAENGVGVADIVGDDPVEFAEAFLRNYSQDLWLYRERDRLTNTIDTIARAERSEQPEEG</sequence>
<protein>
    <recommendedName>
        <fullName evidence="3">DNA-binding ferritin-like protein (Dps family)</fullName>
    </recommendedName>
</protein>
<organism evidence="1 2">
    <name type="scientific">Rhodococcus rhodnii LMG 5362</name>
    <dbReference type="NCBI Taxonomy" id="1273125"/>
    <lineage>
        <taxon>Bacteria</taxon>
        <taxon>Bacillati</taxon>
        <taxon>Actinomycetota</taxon>
        <taxon>Actinomycetes</taxon>
        <taxon>Mycobacteriales</taxon>
        <taxon>Nocardiaceae</taxon>
        <taxon>Rhodococcus</taxon>
    </lineage>
</organism>
<dbReference type="Proteomes" id="UP000013525">
    <property type="component" value="Unassembled WGS sequence"/>
</dbReference>
<keyword evidence="2" id="KW-1185">Reference proteome</keyword>
<dbReference type="RefSeq" id="WP_010836883.1">
    <property type="nucleotide sequence ID" value="NZ_APMY01000024.1"/>
</dbReference>
<dbReference type="eggNOG" id="COG4817">
    <property type="taxonomic scope" value="Bacteria"/>
</dbReference>
<accession>R7WUM5</accession>
<evidence type="ECO:0000313" key="2">
    <source>
        <dbReference type="Proteomes" id="UP000013525"/>
    </source>
</evidence>
<reference evidence="1 2" key="1">
    <citation type="journal article" date="2013" name="Genome Announc.">
        <title>Draft Genome Sequence of Rhodococcus rhodnii Strain LMG5362, a Symbiont of Rhodnius prolixus (Hemiptera, Reduviidae, Triatominae), the Principle Vector of Trypanosoma cruzi.</title>
        <authorList>
            <person name="Pachebat J.A."/>
            <person name="van Keulen G."/>
            <person name="Whitten M.M."/>
            <person name="Girdwood S."/>
            <person name="Del Sol R."/>
            <person name="Dyson P.J."/>
            <person name="Facey P.D."/>
        </authorList>
    </citation>
    <scope>NUCLEOTIDE SEQUENCE [LARGE SCALE GENOMIC DNA]</scope>
    <source>
        <strain evidence="1 2">LMG 5362</strain>
    </source>
</reference>